<dbReference type="PANTHER" id="PTHR32089:SF112">
    <property type="entry name" value="LYSOZYME-LIKE PROTEIN-RELATED"/>
    <property type="match status" value="1"/>
</dbReference>
<dbReference type="Pfam" id="PF00015">
    <property type="entry name" value="MCPsignal"/>
    <property type="match status" value="1"/>
</dbReference>
<proteinExistence type="inferred from homology"/>
<dbReference type="SUPFAM" id="SSF58104">
    <property type="entry name" value="Methyl-accepting chemotaxis protein (MCP) signaling domain"/>
    <property type="match status" value="1"/>
</dbReference>
<feature type="domain" description="HAMP" evidence="7">
    <location>
        <begin position="212"/>
        <end position="264"/>
    </location>
</feature>
<comment type="similarity">
    <text evidence="2">Belongs to the methyl-accepting chemotaxis (MCP) protein family.</text>
</comment>
<dbReference type="Gene3D" id="6.10.340.10">
    <property type="match status" value="1"/>
</dbReference>
<keyword evidence="4" id="KW-0175">Coiled coil</keyword>
<comment type="caution">
    <text evidence="8">The sequence shown here is derived from an EMBL/GenBank/DDBJ whole genome shotgun (WGS) entry which is preliminary data.</text>
</comment>
<name>E1JQV8_SOLFR</name>
<evidence type="ECO:0000256" key="5">
    <source>
        <dbReference type="SAM" id="Phobius"/>
    </source>
</evidence>
<keyword evidence="9" id="KW-1185">Reference proteome</keyword>
<dbReference type="SMART" id="SM00304">
    <property type="entry name" value="HAMP"/>
    <property type="match status" value="1"/>
</dbReference>
<dbReference type="AlphaFoldDB" id="E1JQV8"/>
<dbReference type="eggNOG" id="COG0840">
    <property type="taxonomic scope" value="Bacteria"/>
</dbReference>
<dbReference type="EMBL" id="AECZ01000001">
    <property type="protein sequence ID" value="EFL52959.1"/>
    <property type="molecule type" value="Genomic_DNA"/>
</dbReference>
<evidence type="ECO:0000256" key="2">
    <source>
        <dbReference type="ARBA" id="ARBA00029447"/>
    </source>
</evidence>
<keyword evidence="5" id="KW-1133">Transmembrane helix</keyword>
<evidence type="ECO:0000313" key="8">
    <source>
        <dbReference type="EMBL" id="EFL52959.1"/>
    </source>
</evidence>
<accession>E1JQV8</accession>
<keyword evidence="5" id="KW-0812">Transmembrane</keyword>
<evidence type="ECO:0000259" key="7">
    <source>
        <dbReference type="PROSITE" id="PS50885"/>
    </source>
</evidence>
<evidence type="ECO:0000256" key="4">
    <source>
        <dbReference type="SAM" id="Coils"/>
    </source>
</evidence>
<dbReference type="PROSITE" id="PS50111">
    <property type="entry name" value="CHEMOTAXIS_TRANSDUC_2"/>
    <property type="match status" value="1"/>
</dbReference>
<evidence type="ECO:0000313" key="9">
    <source>
        <dbReference type="Proteomes" id="UP000006250"/>
    </source>
</evidence>
<dbReference type="Proteomes" id="UP000006250">
    <property type="component" value="Unassembled WGS sequence"/>
</dbReference>
<dbReference type="PANTHER" id="PTHR32089">
    <property type="entry name" value="METHYL-ACCEPTING CHEMOTAXIS PROTEIN MCPB"/>
    <property type="match status" value="1"/>
</dbReference>
<dbReference type="RefSeq" id="WP_005989899.1">
    <property type="nucleotide sequence ID" value="NZ_AECZ01000001.1"/>
</dbReference>
<dbReference type="InterPro" id="IPR004089">
    <property type="entry name" value="MCPsignal_dom"/>
</dbReference>
<dbReference type="GO" id="GO:0016020">
    <property type="term" value="C:membrane"/>
    <property type="evidence" value="ECO:0007669"/>
    <property type="project" value="InterPro"/>
</dbReference>
<feature type="coiled-coil region" evidence="4">
    <location>
        <begin position="249"/>
        <end position="280"/>
    </location>
</feature>
<dbReference type="Pfam" id="PF00672">
    <property type="entry name" value="HAMP"/>
    <property type="match status" value="1"/>
</dbReference>
<reference evidence="8 9" key="1">
    <citation type="submission" date="2010-08" db="EMBL/GenBank/DDBJ databases">
        <title>The draft genome of Desulfovibrio fructosovorans JJ.</title>
        <authorList>
            <consortium name="US DOE Joint Genome Institute (JGI-PGF)"/>
            <person name="Lucas S."/>
            <person name="Copeland A."/>
            <person name="Lapidus A."/>
            <person name="Cheng J.-F."/>
            <person name="Bruce D."/>
            <person name="Goodwin L."/>
            <person name="Pitluck S."/>
            <person name="Land M.L."/>
            <person name="Hauser L."/>
            <person name="Chang Y.-J."/>
            <person name="Jeffries C."/>
            <person name="Wall J.D."/>
            <person name="Stahl D.A."/>
            <person name="Arkin A.P."/>
            <person name="Dehal P."/>
            <person name="Stolyar S.M."/>
            <person name="Hazen T.C."/>
            <person name="Woyke T.J."/>
        </authorList>
    </citation>
    <scope>NUCLEOTIDE SEQUENCE [LARGE SCALE GENOMIC DNA]</scope>
    <source>
        <strain evidence="8 9">JJ</strain>
    </source>
</reference>
<dbReference type="STRING" id="596151.DesfrDRAFT_0007"/>
<organism evidence="8 9">
    <name type="scientific">Solidesulfovibrio fructosivorans JJ]</name>
    <dbReference type="NCBI Taxonomy" id="596151"/>
    <lineage>
        <taxon>Bacteria</taxon>
        <taxon>Pseudomonadati</taxon>
        <taxon>Thermodesulfobacteriota</taxon>
        <taxon>Desulfovibrionia</taxon>
        <taxon>Desulfovibrionales</taxon>
        <taxon>Desulfovibrionaceae</taxon>
        <taxon>Solidesulfovibrio</taxon>
    </lineage>
</organism>
<dbReference type="CDD" id="cd06225">
    <property type="entry name" value="HAMP"/>
    <property type="match status" value="1"/>
</dbReference>
<dbReference type="CDD" id="cd11386">
    <property type="entry name" value="MCP_signal"/>
    <property type="match status" value="1"/>
</dbReference>
<dbReference type="OrthoDB" id="5444340at2"/>
<dbReference type="SMART" id="SM00283">
    <property type="entry name" value="MA"/>
    <property type="match status" value="1"/>
</dbReference>
<evidence type="ECO:0000256" key="1">
    <source>
        <dbReference type="ARBA" id="ARBA00023224"/>
    </source>
</evidence>
<dbReference type="GO" id="GO:0007165">
    <property type="term" value="P:signal transduction"/>
    <property type="evidence" value="ECO:0007669"/>
    <property type="project" value="UniProtKB-KW"/>
</dbReference>
<dbReference type="Gene3D" id="1.10.287.950">
    <property type="entry name" value="Methyl-accepting chemotaxis protein"/>
    <property type="match status" value="1"/>
</dbReference>
<dbReference type="Pfam" id="PF12729">
    <property type="entry name" value="4HB_MCP_1"/>
    <property type="match status" value="1"/>
</dbReference>
<evidence type="ECO:0000256" key="3">
    <source>
        <dbReference type="PROSITE-ProRule" id="PRU00284"/>
    </source>
</evidence>
<protein>
    <submittedName>
        <fullName evidence="8">Methyl-accepting chemotaxis sensory transducer</fullName>
    </submittedName>
</protein>
<gene>
    <name evidence="8" type="ORF">DesfrDRAFT_0007</name>
</gene>
<feature type="domain" description="Methyl-accepting transducer" evidence="6">
    <location>
        <begin position="312"/>
        <end position="548"/>
    </location>
</feature>
<dbReference type="InterPro" id="IPR003660">
    <property type="entry name" value="HAMP_dom"/>
</dbReference>
<feature type="transmembrane region" description="Helical" evidence="5">
    <location>
        <begin position="6"/>
        <end position="29"/>
    </location>
</feature>
<keyword evidence="1 3" id="KW-0807">Transducer</keyword>
<keyword evidence="5" id="KW-0472">Membrane</keyword>
<dbReference type="InterPro" id="IPR024478">
    <property type="entry name" value="HlyB_4HB_MCP"/>
</dbReference>
<sequence length="592" mass="61313">MGRFKVGVRLFVSVIVTSLITVGIAVLGYQGLRQTGAGVSDVAGEALPCVEGLGFVKEGILAAQSAERTILIPELGNSKEFDRQRENLQKGLDLADQGRAMVEGLLRGDEEAAQWKVFNAALADWRASSAKVVDLVSRNKRSNALTMSIGTSMISLRKAMAALNFLLERSRTGADAMALSVQKEAGRRGMVLIVAGAACLLLSIALGTLVTLSIVRPLRKGVAFARAVADGNLDARLTVTGRDEIGELADALRRMLASLRESLEAARKRGEEAAAEAQKACDATAEADAHRLAAEKAREEGMLDASRCLADVVAVLTDAAAELAERTAQATQGADEQAGRLSETVASMGQMSATVLDVAQNAATASETASEARERAMAGSEVVRKAVDGITAARDKALSLAKDMAELGNRAEGIGNILGVISDIADQTNLLALNAAIEAARAGEAGRGFAVVADEVRKLAEKTMTATAEVGQAIRDVQAGTRKSADGVGEAVTVIESATALAGESGQALDAIVSLVETAADQVRSIAAASQEQSAATDAIENSIADVNRVSGETAEAMERAALTVTGLGEQTRILQGLIDELRGSGQAALPA</sequence>
<evidence type="ECO:0000259" key="6">
    <source>
        <dbReference type="PROSITE" id="PS50111"/>
    </source>
</evidence>
<feature type="transmembrane region" description="Helical" evidence="5">
    <location>
        <begin position="190"/>
        <end position="215"/>
    </location>
</feature>
<dbReference type="PROSITE" id="PS50885">
    <property type="entry name" value="HAMP"/>
    <property type="match status" value="1"/>
</dbReference>